<reference evidence="1 2" key="2">
    <citation type="submission" date="2018-06" db="EMBL/GenBank/DDBJ databases">
        <title>Sequencing of bacterial isolates from soil warming experiment in Harvard Forest, Massachusetts, USA.</title>
        <authorList>
            <person name="Deangelis K.PhD."/>
        </authorList>
    </citation>
    <scope>NUCLEOTIDE SEQUENCE [LARGE SCALE GENOMIC DNA]</scope>
    <source>
        <strain evidence="1 2">GAS496</strain>
    </source>
</reference>
<dbReference type="EMBL" id="QJJU01000041">
    <property type="protein sequence ID" value="PXW99155.1"/>
    <property type="molecule type" value="Genomic_DNA"/>
</dbReference>
<dbReference type="AlphaFoldDB" id="A0A318H5A6"/>
<dbReference type="RefSeq" id="WP_146221112.1">
    <property type="nucleotide sequence ID" value="NZ_QJJU01000041.1"/>
</dbReference>
<keyword evidence="2" id="KW-1185">Reference proteome</keyword>
<reference evidence="2" key="1">
    <citation type="submission" date="2018-05" db="EMBL/GenBank/DDBJ databases">
        <authorList>
            <person name="Deangelis K."/>
            <person name="Huntemann M."/>
            <person name="Clum A."/>
            <person name="Pillay M."/>
            <person name="Palaniappan K."/>
            <person name="Varghese N."/>
            <person name="Mikhailova N."/>
            <person name="Stamatis D."/>
            <person name="Reddy T."/>
            <person name="Daum C."/>
            <person name="Shapiro N."/>
            <person name="Ivanova N."/>
            <person name="Kyrpides N."/>
            <person name="Woyke T."/>
        </authorList>
    </citation>
    <scope>NUCLEOTIDE SEQUENCE [LARGE SCALE GENOMIC DNA]</scope>
    <source>
        <strain evidence="2">GAS496</strain>
    </source>
</reference>
<accession>A0A318H5A6</accession>
<evidence type="ECO:0000313" key="2">
    <source>
        <dbReference type="Proteomes" id="UP000247781"/>
    </source>
</evidence>
<organism evidence="1 2">
    <name type="scientific">Mycolicibacterium moriokaense</name>
    <dbReference type="NCBI Taxonomy" id="39691"/>
    <lineage>
        <taxon>Bacteria</taxon>
        <taxon>Bacillati</taxon>
        <taxon>Actinomycetota</taxon>
        <taxon>Actinomycetes</taxon>
        <taxon>Mycobacteriales</taxon>
        <taxon>Mycobacteriaceae</taxon>
        <taxon>Mycolicibacterium</taxon>
    </lineage>
</organism>
<evidence type="ECO:0000313" key="1">
    <source>
        <dbReference type="EMBL" id="PXW99155.1"/>
    </source>
</evidence>
<proteinExistence type="predicted"/>
<dbReference type="Proteomes" id="UP000247781">
    <property type="component" value="Unassembled WGS sequence"/>
</dbReference>
<protein>
    <submittedName>
        <fullName evidence="1">Uncharacterized protein</fullName>
    </submittedName>
</protein>
<name>A0A318H5A6_9MYCO</name>
<sequence length="202" mass="19514">MPEAVPVDDVDAFDGAVELLEPLVFVDPTVLGELVPLVDAADPVIPVELLDAVGVSPLVVAGESAGVPVPPEVGAPEAGEPAAGAVAVNPSAIDGLAVAGATALVAGTGSAVAVVVAGLTAAVVATTGFDAANGVVAFIATGEIAAVSWTGAGVCGWVAVHCWITSAAGLRVQSVLSTPKVSSGLGLPVSRSRVVQMNDGPA</sequence>
<comment type="caution">
    <text evidence="1">The sequence shown here is derived from an EMBL/GenBank/DDBJ whole genome shotgun (WGS) entry which is preliminary data.</text>
</comment>
<gene>
    <name evidence="1" type="ORF">C8E89_14117</name>
</gene>